<sequence>MDIGIGKVELEKVNPHLRGGRVENHLGKNAPSSPDRDSNLDLPVLSSRAQHDKRVSTTTPPSSIEKPARFDVRFKLYYLHSRESRLVARCNNHYTTQYPESDKSKKVKTLDIWKQSPSIKSEVLQQETQLS</sequence>
<accession>A0A7R9H4V1</accession>
<feature type="region of interest" description="Disordered" evidence="1">
    <location>
        <begin position="1"/>
        <end position="64"/>
    </location>
</feature>
<proteinExistence type="predicted"/>
<evidence type="ECO:0000313" key="2">
    <source>
        <dbReference type="EMBL" id="CAD7409000.1"/>
    </source>
</evidence>
<protein>
    <submittedName>
        <fullName evidence="2">Uncharacterized protein</fullName>
    </submittedName>
</protein>
<dbReference type="AlphaFoldDB" id="A0A7R9H4V1"/>
<gene>
    <name evidence="2" type="ORF">TPSB3V08_LOCUS6625</name>
</gene>
<reference evidence="2" key="1">
    <citation type="submission" date="2020-11" db="EMBL/GenBank/DDBJ databases">
        <authorList>
            <person name="Tran Van P."/>
        </authorList>
    </citation>
    <scope>NUCLEOTIDE SEQUENCE</scope>
</reference>
<evidence type="ECO:0000256" key="1">
    <source>
        <dbReference type="SAM" id="MobiDB-lite"/>
    </source>
</evidence>
<name>A0A7R9H4V1_TIMPO</name>
<dbReference type="EMBL" id="OD003956">
    <property type="protein sequence ID" value="CAD7409000.1"/>
    <property type="molecule type" value="Genomic_DNA"/>
</dbReference>
<feature type="compositionally biased region" description="Basic and acidic residues" evidence="1">
    <location>
        <begin position="8"/>
        <end position="26"/>
    </location>
</feature>
<organism evidence="2">
    <name type="scientific">Timema poppense</name>
    <name type="common">Walking stick</name>
    <dbReference type="NCBI Taxonomy" id="170557"/>
    <lineage>
        <taxon>Eukaryota</taxon>
        <taxon>Metazoa</taxon>
        <taxon>Ecdysozoa</taxon>
        <taxon>Arthropoda</taxon>
        <taxon>Hexapoda</taxon>
        <taxon>Insecta</taxon>
        <taxon>Pterygota</taxon>
        <taxon>Neoptera</taxon>
        <taxon>Polyneoptera</taxon>
        <taxon>Phasmatodea</taxon>
        <taxon>Timematodea</taxon>
        <taxon>Timematoidea</taxon>
        <taxon>Timematidae</taxon>
        <taxon>Timema</taxon>
    </lineage>
</organism>